<dbReference type="Pfam" id="PF00205">
    <property type="entry name" value="TPP_enzyme_M"/>
    <property type="match status" value="1"/>
</dbReference>
<dbReference type="Proteomes" id="UP000295021">
    <property type="component" value="Unassembled WGS sequence"/>
</dbReference>
<dbReference type="GO" id="GO:0000287">
    <property type="term" value="F:magnesium ion binding"/>
    <property type="evidence" value="ECO:0007669"/>
    <property type="project" value="InterPro"/>
</dbReference>
<dbReference type="InterPro" id="IPR012000">
    <property type="entry name" value="Thiamin_PyroP_enz_cen_dom"/>
</dbReference>
<evidence type="ECO:0000313" key="5">
    <source>
        <dbReference type="Proteomes" id="UP000295021"/>
    </source>
</evidence>
<comment type="similarity">
    <text evidence="1">Belongs to the TPP enzyme family.</text>
</comment>
<dbReference type="Pfam" id="PF02775">
    <property type="entry name" value="TPP_enzyme_C"/>
    <property type="match status" value="1"/>
</dbReference>
<dbReference type="Gene3D" id="3.40.50.970">
    <property type="match status" value="1"/>
</dbReference>
<dbReference type="EMBL" id="SMBI01000020">
    <property type="protein sequence ID" value="TCU15021.1"/>
    <property type="molecule type" value="Genomic_DNA"/>
</dbReference>
<protein>
    <submittedName>
        <fullName evidence="4">Thiamine pyrophosphate-dependent enzyme</fullName>
    </submittedName>
</protein>
<evidence type="ECO:0000259" key="2">
    <source>
        <dbReference type="Pfam" id="PF00205"/>
    </source>
</evidence>
<dbReference type="Gene3D" id="3.40.50.1220">
    <property type="entry name" value="TPP-binding domain"/>
    <property type="match status" value="1"/>
</dbReference>
<proteinExistence type="inferred from homology"/>
<reference evidence="4 5" key="1">
    <citation type="submission" date="2019-03" db="EMBL/GenBank/DDBJ databases">
        <title>Genomic Encyclopedia of Type Strains, Phase IV (KMG-V): Genome sequencing to study the core and pangenomes of soil and plant-associated prokaryotes.</title>
        <authorList>
            <person name="Whitman W."/>
        </authorList>
    </citation>
    <scope>NUCLEOTIDE SEQUENCE [LARGE SCALE GENOMIC DNA]</scope>
    <source>
        <strain evidence="4 5">FB403</strain>
    </source>
</reference>
<dbReference type="InterPro" id="IPR011766">
    <property type="entry name" value="TPP_enzyme_TPP-bd"/>
</dbReference>
<name>A0AAX2QD76_9HYPH</name>
<dbReference type="GO" id="GO:0005948">
    <property type="term" value="C:acetolactate synthase complex"/>
    <property type="evidence" value="ECO:0007669"/>
    <property type="project" value="TreeGrafter"/>
</dbReference>
<dbReference type="InterPro" id="IPR045229">
    <property type="entry name" value="TPP_enz"/>
</dbReference>
<dbReference type="PANTHER" id="PTHR18968:SF129">
    <property type="entry name" value="ACETOLACTATE SYNTHASE"/>
    <property type="match status" value="1"/>
</dbReference>
<dbReference type="InterPro" id="IPR029035">
    <property type="entry name" value="DHS-like_NAD/FAD-binding_dom"/>
</dbReference>
<dbReference type="GO" id="GO:0030976">
    <property type="term" value="F:thiamine pyrophosphate binding"/>
    <property type="evidence" value="ECO:0007669"/>
    <property type="project" value="InterPro"/>
</dbReference>
<dbReference type="GO" id="GO:0050660">
    <property type="term" value="F:flavin adenine dinucleotide binding"/>
    <property type="evidence" value="ECO:0007669"/>
    <property type="project" value="TreeGrafter"/>
</dbReference>
<dbReference type="SUPFAM" id="SSF52518">
    <property type="entry name" value="Thiamin diphosphate-binding fold (THDP-binding)"/>
    <property type="match status" value="1"/>
</dbReference>
<sequence>MTTKTLDRAVEMILAAKRPLIMVGGAASRLDQHPNAQIRDLVQRTRIPFFTTQMGKGVVAEDSDLYMGTAALSEGDHVHEAVDKADWIIAVGHDTCEKPPFIMSEGGPKVIHIAHQPATFTQAYWPQLEVIGEIGASVAALADRLEGKLLNAGALLPLREEILALIGEGADDKSWPVTLDHVVHVVGKVMPEGSIVTLDNGLYKIPFARKYRTNHPNTLLLDNTLATMGAGVPSAIVAAMLNPGHRVMAVCGDGGFQMTGQELMTAVEQKLNLVVLILDNGGWGMIEAKQTAKGFPNYGVNFLNPDFVKLAEACGAKGTRVETLDDPVPALKAALKGGGVHVVAVPVDDSKYKRLLGGLRSPKAKPPSA</sequence>
<dbReference type="PANTHER" id="PTHR18968">
    <property type="entry name" value="THIAMINE PYROPHOSPHATE ENZYMES"/>
    <property type="match status" value="1"/>
</dbReference>
<dbReference type="AlphaFoldDB" id="A0AAX2QD76"/>
<feature type="domain" description="Thiamine pyrophosphate enzyme central" evidence="2">
    <location>
        <begin position="6"/>
        <end position="141"/>
    </location>
</feature>
<organism evidence="4 5">
    <name type="scientific">Rhizobium laguerreae</name>
    <dbReference type="NCBI Taxonomy" id="1076926"/>
    <lineage>
        <taxon>Bacteria</taxon>
        <taxon>Pseudomonadati</taxon>
        <taxon>Pseudomonadota</taxon>
        <taxon>Alphaproteobacteria</taxon>
        <taxon>Hyphomicrobiales</taxon>
        <taxon>Rhizobiaceae</taxon>
        <taxon>Rhizobium/Agrobacterium group</taxon>
        <taxon>Rhizobium</taxon>
    </lineage>
</organism>
<evidence type="ECO:0000313" key="4">
    <source>
        <dbReference type="EMBL" id="TCU15021.1"/>
    </source>
</evidence>
<dbReference type="GO" id="GO:0009097">
    <property type="term" value="P:isoleucine biosynthetic process"/>
    <property type="evidence" value="ECO:0007669"/>
    <property type="project" value="TreeGrafter"/>
</dbReference>
<dbReference type="InterPro" id="IPR029061">
    <property type="entry name" value="THDP-binding"/>
</dbReference>
<gene>
    <name evidence="4" type="ORF">EV131_12035</name>
</gene>
<comment type="caution">
    <text evidence="4">The sequence shown here is derived from an EMBL/GenBank/DDBJ whole genome shotgun (WGS) entry which is preliminary data.</text>
</comment>
<accession>A0AAX2QD76</accession>
<evidence type="ECO:0000256" key="1">
    <source>
        <dbReference type="ARBA" id="ARBA00007812"/>
    </source>
</evidence>
<dbReference type="GO" id="GO:0003984">
    <property type="term" value="F:acetolactate synthase activity"/>
    <property type="evidence" value="ECO:0007669"/>
    <property type="project" value="TreeGrafter"/>
</dbReference>
<feature type="domain" description="Thiamine pyrophosphate enzyme TPP-binding" evidence="3">
    <location>
        <begin position="199"/>
        <end position="345"/>
    </location>
</feature>
<evidence type="ECO:0000259" key="3">
    <source>
        <dbReference type="Pfam" id="PF02775"/>
    </source>
</evidence>
<dbReference type="GO" id="GO:0009099">
    <property type="term" value="P:L-valine biosynthetic process"/>
    <property type="evidence" value="ECO:0007669"/>
    <property type="project" value="TreeGrafter"/>
</dbReference>
<dbReference type="SUPFAM" id="SSF52467">
    <property type="entry name" value="DHS-like NAD/FAD-binding domain"/>
    <property type="match status" value="1"/>
</dbReference>